<evidence type="ECO:0000259" key="1">
    <source>
        <dbReference type="Pfam" id="PF09348"/>
    </source>
</evidence>
<feature type="domain" description="DUF1990" evidence="1">
    <location>
        <begin position="13"/>
        <end position="165"/>
    </location>
</feature>
<protein>
    <submittedName>
        <fullName evidence="2">DUF1990 domain-containing protein</fullName>
    </submittedName>
</protein>
<sequence>MSREEEADVPELTYPEVGATRDGRLPAGYHHLRHRVRLPDGGFPIAADAVLGWRLHRAAGVVMRTDAPRAAAGVRVTPGLGVGPLRIWGPTEVVWTVDEPDRAGFAYGTLPGHPEVGEEAFLVTRTAGGTWFEVTAFSRPGHWYVRAAGPVSRAIQQAYAWWLGRTLRRLCTGRSPATPGQ</sequence>
<dbReference type="RefSeq" id="WP_355663732.1">
    <property type="nucleotide sequence ID" value="NZ_JBEXRX010000012.1"/>
</dbReference>
<organism evidence="2 3">
    <name type="scientific">Micromonospora fulviviridis</name>
    <dbReference type="NCBI Taxonomy" id="47860"/>
    <lineage>
        <taxon>Bacteria</taxon>
        <taxon>Bacillati</taxon>
        <taxon>Actinomycetota</taxon>
        <taxon>Actinomycetes</taxon>
        <taxon>Micromonosporales</taxon>
        <taxon>Micromonosporaceae</taxon>
        <taxon>Micromonospora</taxon>
    </lineage>
</organism>
<dbReference type="InterPro" id="IPR018960">
    <property type="entry name" value="DUF1990"/>
</dbReference>
<dbReference type="PIRSF" id="PIRSF010260">
    <property type="entry name" value="UCP010260"/>
    <property type="match status" value="1"/>
</dbReference>
<evidence type="ECO:0000313" key="2">
    <source>
        <dbReference type="EMBL" id="MEU0151696.1"/>
    </source>
</evidence>
<dbReference type="PANTHER" id="PTHR34202">
    <property type="entry name" value="UPF0548 PROTEIN"/>
    <property type="match status" value="1"/>
</dbReference>
<reference evidence="2 3" key="1">
    <citation type="submission" date="2024-06" db="EMBL/GenBank/DDBJ databases">
        <title>The Natural Products Discovery Center: Release of the First 8490 Sequenced Strains for Exploring Actinobacteria Biosynthetic Diversity.</title>
        <authorList>
            <person name="Kalkreuter E."/>
            <person name="Kautsar S.A."/>
            <person name="Yang D."/>
            <person name="Bader C.D."/>
            <person name="Teijaro C.N."/>
            <person name="Fluegel L."/>
            <person name="Davis C.M."/>
            <person name="Simpson J.R."/>
            <person name="Lauterbach L."/>
            <person name="Steele A.D."/>
            <person name="Gui C."/>
            <person name="Meng S."/>
            <person name="Li G."/>
            <person name="Viehrig K."/>
            <person name="Ye F."/>
            <person name="Su P."/>
            <person name="Kiefer A.F."/>
            <person name="Nichols A."/>
            <person name="Cepeda A.J."/>
            <person name="Yan W."/>
            <person name="Fan B."/>
            <person name="Jiang Y."/>
            <person name="Adhikari A."/>
            <person name="Zheng C.-J."/>
            <person name="Schuster L."/>
            <person name="Cowan T.M."/>
            <person name="Smanski M.J."/>
            <person name="Chevrette M.G."/>
            <person name="De Carvalho L.P.S."/>
            <person name="Shen B."/>
        </authorList>
    </citation>
    <scope>NUCLEOTIDE SEQUENCE [LARGE SCALE GENOMIC DNA]</scope>
    <source>
        <strain evidence="2 3">NPDC006286</strain>
    </source>
</reference>
<dbReference type="InterPro" id="IPR014457">
    <property type="entry name" value="UCP010260"/>
</dbReference>
<gene>
    <name evidence="2" type="ORF">ABZ071_07175</name>
</gene>
<dbReference type="Pfam" id="PF09348">
    <property type="entry name" value="DUF1990"/>
    <property type="match status" value="1"/>
</dbReference>
<accession>A0ABV2VFX2</accession>
<keyword evidence="3" id="KW-1185">Reference proteome</keyword>
<dbReference type="Proteomes" id="UP001550348">
    <property type="component" value="Unassembled WGS sequence"/>
</dbReference>
<proteinExistence type="predicted"/>
<dbReference type="EMBL" id="JBEXRX010000012">
    <property type="protein sequence ID" value="MEU0151696.1"/>
    <property type="molecule type" value="Genomic_DNA"/>
</dbReference>
<dbReference type="PANTHER" id="PTHR34202:SF1">
    <property type="entry name" value="UPF0548 PROTEIN"/>
    <property type="match status" value="1"/>
</dbReference>
<evidence type="ECO:0000313" key="3">
    <source>
        <dbReference type="Proteomes" id="UP001550348"/>
    </source>
</evidence>
<name>A0ABV2VFX2_9ACTN</name>
<comment type="caution">
    <text evidence="2">The sequence shown here is derived from an EMBL/GenBank/DDBJ whole genome shotgun (WGS) entry which is preliminary data.</text>
</comment>